<sequence>MRYLVTGASGFVGTAVTAELIAAGHEVRGLVRSDRAAEAIRSLGAEPVLGTIEDTDLLRAAAAASDGVVHLAFNHDFSRFEESARVERGAIEAFGTALEGSDRPLAIASGVAGLTSGRTAVESDRPAPGSPRSGNADAALALADRGVRATVVRLAPSVHDASPAGFVAHLVETARATGSSGYVGDGEQRWAAVHRADAARLFRLAVERGRAGEVYHAVGEEGVPTRAIAEAVAALTGVDVAPVPDAEAAHRFGFLAGILALDSPASNAWTRERFGWNPTGPGLLADIAAWPGA</sequence>
<reference evidence="3 4" key="2">
    <citation type="journal article" date="2011" name="Stand. Genomic Sci.">
        <title>Complete genome sequence of Tsukamurella paurometabola type strain (no. 33).</title>
        <authorList>
            <person name="Munk A.C."/>
            <person name="Lapidus A."/>
            <person name="Lucas S."/>
            <person name="Nolan M."/>
            <person name="Tice H."/>
            <person name="Cheng J.F."/>
            <person name="Del Rio T.G."/>
            <person name="Goodwin L."/>
            <person name="Pitluck S."/>
            <person name="Liolios K."/>
            <person name="Huntemann M."/>
            <person name="Ivanova N."/>
            <person name="Mavromatis K."/>
            <person name="Mikhailova N."/>
            <person name="Pati A."/>
            <person name="Chen A."/>
            <person name="Palaniappan K."/>
            <person name="Tapia R."/>
            <person name="Han C."/>
            <person name="Land M."/>
            <person name="Hauser L."/>
            <person name="Chang Y.J."/>
            <person name="Jeffries C.D."/>
            <person name="Brettin T."/>
            <person name="Yasawong M."/>
            <person name="Brambilla E.M."/>
            <person name="Rohde M."/>
            <person name="Sikorski J."/>
            <person name="Goker M."/>
            <person name="Detter J.C."/>
            <person name="Woyke T."/>
            <person name="Bristow J."/>
            <person name="Eisen J.A."/>
            <person name="Markowitz V."/>
            <person name="Hugenholtz P."/>
            <person name="Kyrpides N.C."/>
            <person name="Klenk H.P."/>
        </authorList>
    </citation>
    <scope>NUCLEOTIDE SEQUENCE [LARGE SCALE GENOMIC DNA]</scope>
    <source>
        <strain evidence="4">ATCC 8368 / DSM 20162 / CCUG 35730 / CIP 100753 / JCM 10117 / KCTC 9821 / NBRC 16120 / NCIMB 702349 / NCTC 13040</strain>
    </source>
</reference>
<evidence type="ECO:0000313" key="3">
    <source>
        <dbReference type="EMBL" id="ADG76858.1"/>
    </source>
</evidence>
<dbReference type="KEGG" id="tpr:Tpau_0204"/>
<dbReference type="InterPro" id="IPR051783">
    <property type="entry name" value="NAD(P)-dependent_oxidoreduct"/>
</dbReference>
<dbReference type="PANTHER" id="PTHR48079:SF9">
    <property type="entry name" value="PUTATIVE-RELATED"/>
    <property type="match status" value="1"/>
</dbReference>
<dbReference type="eggNOG" id="COG0451">
    <property type="taxonomic scope" value="Bacteria"/>
</dbReference>
<dbReference type="RefSeq" id="WP_013124913.1">
    <property type="nucleotide sequence ID" value="NC_014158.1"/>
</dbReference>
<dbReference type="STRING" id="521096.Tpau_0204"/>
<gene>
    <name evidence="3" type="ordered locus">Tpau_0204</name>
</gene>
<dbReference type="HOGENOM" id="CLU_007383_12_3_11"/>
<protein>
    <submittedName>
        <fullName evidence="3">NAD-dependent epimerase/dehydratase</fullName>
    </submittedName>
</protein>
<evidence type="ECO:0000259" key="2">
    <source>
        <dbReference type="Pfam" id="PF01370"/>
    </source>
</evidence>
<feature type="domain" description="NAD-dependent epimerase/dehydratase" evidence="2">
    <location>
        <begin position="4"/>
        <end position="75"/>
    </location>
</feature>
<reference evidence="4" key="1">
    <citation type="submission" date="2010-03" db="EMBL/GenBank/DDBJ databases">
        <title>The complete chromosome of Tsukamurella paurometabola DSM 20162.</title>
        <authorList>
            <consortium name="US DOE Joint Genome Institute (JGI-PGF)"/>
            <person name="Lucas S."/>
            <person name="Copeland A."/>
            <person name="Lapidus A."/>
            <person name="Glavina del Rio T."/>
            <person name="Dalin E."/>
            <person name="Tice H."/>
            <person name="Bruce D."/>
            <person name="Goodwin L."/>
            <person name="Pitluck S."/>
            <person name="Kyrpides N."/>
            <person name="Mavromatis K."/>
            <person name="Ivanova N."/>
            <person name="Mikhailova N."/>
            <person name="Munk A.C."/>
            <person name="Brettin T."/>
            <person name="Detter J.C."/>
            <person name="Tapia R."/>
            <person name="Han C."/>
            <person name="Larimer F."/>
            <person name="Land M."/>
            <person name="Hauser L."/>
            <person name="Markowitz V."/>
            <person name="Cheng J.-F."/>
            <person name="Hugenholtz P."/>
            <person name="Woyke T."/>
            <person name="Wu D."/>
            <person name="Jando M."/>
            <person name="Brambilla E."/>
            <person name="Klenk H.-P."/>
            <person name="Eisen J.A."/>
        </authorList>
    </citation>
    <scope>NUCLEOTIDE SEQUENCE [LARGE SCALE GENOMIC DNA]</scope>
    <source>
        <strain evidence="4">ATCC 8368 / DSM 20162 / CCUG 35730 / CIP 100753 / JCM 10117 / KCTC 9821 / NBRC 16120 / NCIMB 702349 / NCTC 13040</strain>
    </source>
</reference>
<evidence type="ECO:0000256" key="1">
    <source>
        <dbReference type="SAM" id="MobiDB-lite"/>
    </source>
</evidence>
<accession>D5UQM5</accession>
<dbReference type="PANTHER" id="PTHR48079">
    <property type="entry name" value="PROTEIN YEEZ"/>
    <property type="match status" value="1"/>
</dbReference>
<dbReference type="Pfam" id="PF01370">
    <property type="entry name" value="Epimerase"/>
    <property type="match status" value="1"/>
</dbReference>
<dbReference type="SUPFAM" id="SSF51735">
    <property type="entry name" value="NAD(P)-binding Rossmann-fold domains"/>
    <property type="match status" value="1"/>
</dbReference>
<evidence type="ECO:0000313" key="4">
    <source>
        <dbReference type="Proteomes" id="UP000001213"/>
    </source>
</evidence>
<proteinExistence type="predicted"/>
<dbReference type="CDD" id="cd05262">
    <property type="entry name" value="SDR_a7"/>
    <property type="match status" value="1"/>
</dbReference>
<name>D5UQM5_TSUPD</name>
<dbReference type="InterPro" id="IPR001509">
    <property type="entry name" value="Epimerase_deHydtase"/>
</dbReference>
<feature type="region of interest" description="Disordered" evidence="1">
    <location>
        <begin position="117"/>
        <end position="136"/>
    </location>
</feature>
<organism evidence="3 4">
    <name type="scientific">Tsukamurella paurometabola (strain ATCC 8368 / DSM 20162 / CCUG 35730 / CIP 100753 / JCM 10117 / KCTC 9821 / NBRC 16120 / NCIMB 702349 / NCTC 13040)</name>
    <name type="common">Corynebacterium paurometabolum</name>
    <dbReference type="NCBI Taxonomy" id="521096"/>
    <lineage>
        <taxon>Bacteria</taxon>
        <taxon>Bacillati</taxon>
        <taxon>Actinomycetota</taxon>
        <taxon>Actinomycetes</taxon>
        <taxon>Mycobacteriales</taxon>
        <taxon>Tsukamurellaceae</taxon>
        <taxon>Tsukamurella</taxon>
    </lineage>
</organism>
<dbReference type="AlphaFoldDB" id="D5UQM5"/>
<dbReference type="Proteomes" id="UP000001213">
    <property type="component" value="Chromosome"/>
</dbReference>
<dbReference type="EMBL" id="CP001966">
    <property type="protein sequence ID" value="ADG76858.1"/>
    <property type="molecule type" value="Genomic_DNA"/>
</dbReference>
<dbReference type="GO" id="GO:0005737">
    <property type="term" value="C:cytoplasm"/>
    <property type="evidence" value="ECO:0007669"/>
    <property type="project" value="TreeGrafter"/>
</dbReference>
<keyword evidence="4" id="KW-1185">Reference proteome</keyword>
<dbReference type="Gene3D" id="3.40.50.720">
    <property type="entry name" value="NAD(P)-binding Rossmann-like Domain"/>
    <property type="match status" value="1"/>
</dbReference>
<dbReference type="InterPro" id="IPR036291">
    <property type="entry name" value="NAD(P)-bd_dom_sf"/>
</dbReference>
<dbReference type="GO" id="GO:0004029">
    <property type="term" value="F:aldehyde dehydrogenase (NAD+) activity"/>
    <property type="evidence" value="ECO:0007669"/>
    <property type="project" value="TreeGrafter"/>
</dbReference>